<evidence type="ECO:0000259" key="3">
    <source>
        <dbReference type="Pfam" id="PF02557"/>
    </source>
</evidence>
<feature type="region of interest" description="Disordered" evidence="1">
    <location>
        <begin position="73"/>
        <end position="100"/>
    </location>
</feature>
<dbReference type="InterPro" id="IPR009045">
    <property type="entry name" value="Zn_M74/Hedgehog-like"/>
</dbReference>
<dbReference type="SUPFAM" id="SSF55166">
    <property type="entry name" value="Hedgehog/DD-peptidase"/>
    <property type="match status" value="1"/>
</dbReference>
<evidence type="ECO:0000313" key="5">
    <source>
        <dbReference type="Proteomes" id="UP000220438"/>
    </source>
</evidence>
<sequence length="324" mass="35454">MPPEKHNIQKTNRERRSLMNQQQPIHRRRLTRAEIRRRRRNRAIRRIAGLTLVVCVAVGGVSFLLSHRKAPVPTADAAGSTANSAAGSLPSAAPGSKAESSAVSGAAAESVESRDNLLGLTAAEAKAMLADPLMILVNHTNKMPENYTFETAECGSKTAVNKTLQTVACNAFLELQKAAAAENVTVWMQSGYRSVSYQTSLYEKKTNYYKQQGYDDAKAKEMAAAVVNPPGYSEHNCGLAADLNSPEHTGLDEGFENTAAFRWLCQHAGEYGFILRYPKGAEEKTEITYEPWHWRYVGVENAAKINASGLCFEDYIAALQQIAG</sequence>
<evidence type="ECO:0000313" key="4">
    <source>
        <dbReference type="EMBL" id="PDX90475.1"/>
    </source>
</evidence>
<dbReference type="EMBL" id="NOUW01000007">
    <property type="protein sequence ID" value="PDX90475.1"/>
    <property type="molecule type" value="Genomic_DNA"/>
</dbReference>
<dbReference type="Proteomes" id="UP000220438">
    <property type="component" value="Unassembled WGS sequence"/>
</dbReference>
<dbReference type="InterPro" id="IPR052179">
    <property type="entry name" value="DD-CPase-like"/>
</dbReference>
<evidence type="ECO:0000256" key="2">
    <source>
        <dbReference type="SAM" id="Phobius"/>
    </source>
</evidence>
<dbReference type="CDD" id="cd14852">
    <property type="entry name" value="LD-carboxypeptidase"/>
    <property type="match status" value="1"/>
</dbReference>
<feature type="compositionally biased region" description="Low complexity" evidence="1">
    <location>
        <begin position="74"/>
        <end position="100"/>
    </location>
</feature>
<feature type="transmembrane region" description="Helical" evidence="2">
    <location>
        <begin position="47"/>
        <end position="65"/>
    </location>
</feature>
<accession>A0A2A7BGI6</accession>
<keyword evidence="2" id="KW-0812">Transmembrane</keyword>
<feature type="domain" description="D-alanyl-D-alanine carboxypeptidase-like core" evidence="3">
    <location>
        <begin position="162"/>
        <end position="298"/>
    </location>
</feature>
<reference evidence="4 5" key="1">
    <citation type="journal article" date="2017" name="Front. Microbiol.">
        <title>New Insights into the Diversity of the Genus Faecalibacterium.</title>
        <authorList>
            <person name="Benevides L."/>
            <person name="Burman S."/>
            <person name="Martin R."/>
            <person name="Robert V."/>
            <person name="Thomas M."/>
            <person name="Miquel S."/>
            <person name="Chain F."/>
            <person name="Sokol H."/>
            <person name="Bermudez-Humaran L.G."/>
            <person name="Morrison M."/>
            <person name="Langella P."/>
            <person name="Azevedo V.A."/>
            <person name="Chatel J.M."/>
            <person name="Soares S."/>
        </authorList>
    </citation>
    <scope>NUCLEOTIDE SEQUENCE [LARGE SCALE GENOMIC DNA]</scope>
    <source>
        <strain evidence="4 5">AHMP21</strain>
    </source>
</reference>
<protein>
    <submittedName>
        <fullName evidence="4">D-alanyl-D-alanine carboxypeptidase</fullName>
    </submittedName>
</protein>
<comment type="caution">
    <text evidence="4">The sequence shown here is derived from an EMBL/GenBank/DDBJ whole genome shotgun (WGS) entry which is preliminary data.</text>
</comment>
<dbReference type="InterPro" id="IPR003709">
    <property type="entry name" value="VanY-like_core_dom"/>
</dbReference>
<dbReference type="InterPro" id="IPR058193">
    <property type="entry name" value="VanY/YodJ_core_dom"/>
</dbReference>
<dbReference type="GO" id="GO:0006508">
    <property type="term" value="P:proteolysis"/>
    <property type="evidence" value="ECO:0007669"/>
    <property type="project" value="InterPro"/>
</dbReference>
<keyword evidence="2" id="KW-1133">Transmembrane helix</keyword>
<feature type="compositionally biased region" description="Basic and acidic residues" evidence="1">
    <location>
        <begin position="1"/>
        <end position="17"/>
    </location>
</feature>
<dbReference type="AlphaFoldDB" id="A0A2A7BGI6"/>
<dbReference type="PANTHER" id="PTHR34385">
    <property type="entry name" value="D-ALANYL-D-ALANINE CARBOXYPEPTIDASE"/>
    <property type="match status" value="1"/>
</dbReference>
<keyword evidence="4" id="KW-0378">Hydrolase</keyword>
<evidence type="ECO:0000256" key="1">
    <source>
        <dbReference type="SAM" id="MobiDB-lite"/>
    </source>
</evidence>
<feature type="region of interest" description="Disordered" evidence="1">
    <location>
        <begin position="1"/>
        <end position="26"/>
    </location>
</feature>
<dbReference type="Pfam" id="PF02557">
    <property type="entry name" value="VanY"/>
    <property type="match status" value="1"/>
</dbReference>
<dbReference type="GO" id="GO:0004180">
    <property type="term" value="F:carboxypeptidase activity"/>
    <property type="evidence" value="ECO:0007669"/>
    <property type="project" value="UniProtKB-KW"/>
</dbReference>
<proteinExistence type="predicted"/>
<keyword evidence="4" id="KW-0645">Protease</keyword>
<keyword evidence="2" id="KW-0472">Membrane</keyword>
<dbReference type="PANTHER" id="PTHR34385:SF1">
    <property type="entry name" value="PEPTIDOGLYCAN L-ALANYL-D-GLUTAMATE ENDOPEPTIDASE CWLK"/>
    <property type="match status" value="1"/>
</dbReference>
<organism evidence="4 5">
    <name type="scientific">Faecalibacterium prausnitzii</name>
    <dbReference type="NCBI Taxonomy" id="853"/>
    <lineage>
        <taxon>Bacteria</taxon>
        <taxon>Bacillati</taxon>
        <taxon>Bacillota</taxon>
        <taxon>Clostridia</taxon>
        <taxon>Eubacteriales</taxon>
        <taxon>Oscillospiraceae</taxon>
        <taxon>Faecalibacterium</taxon>
    </lineage>
</organism>
<gene>
    <name evidence="4" type="ORF">CHR61_02285</name>
</gene>
<dbReference type="Gene3D" id="3.30.1380.10">
    <property type="match status" value="1"/>
</dbReference>
<name>A0A2A7BGI6_9FIRM</name>
<keyword evidence="4" id="KW-0121">Carboxypeptidase</keyword>